<feature type="compositionally biased region" description="Basic and acidic residues" evidence="1">
    <location>
        <begin position="18"/>
        <end position="30"/>
    </location>
</feature>
<name>A0A382BU06_9ZZZZ</name>
<dbReference type="AlphaFoldDB" id="A0A382BU06"/>
<gene>
    <name evidence="2" type="ORF">METZ01_LOCUS169551</name>
</gene>
<evidence type="ECO:0000313" key="2">
    <source>
        <dbReference type="EMBL" id="SVB16697.1"/>
    </source>
</evidence>
<reference evidence="2" key="1">
    <citation type="submission" date="2018-05" db="EMBL/GenBank/DDBJ databases">
        <authorList>
            <person name="Lanie J.A."/>
            <person name="Ng W.-L."/>
            <person name="Kazmierczak K.M."/>
            <person name="Andrzejewski T.M."/>
            <person name="Davidsen T.M."/>
            <person name="Wayne K.J."/>
            <person name="Tettelin H."/>
            <person name="Glass J.I."/>
            <person name="Rusch D."/>
            <person name="Podicherti R."/>
            <person name="Tsui H.-C.T."/>
            <person name="Winkler M.E."/>
        </authorList>
    </citation>
    <scope>NUCLEOTIDE SEQUENCE</scope>
</reference>
<sequence length="46" mass="5027">MSSARDPRRPISNGTPSTDDRHLNALDSRRARIGPNNIENKGSQPA</sequence>
<proteinExistence type="predicted"/>
<dbReference type="EMBL" id="UINC01031134">
    <property type="protein sequence ID" value="SVB16697.1"/>
    <property type="molecule type" value="Genomic_DNA"/>
</dbReference>
<accession>A0A382BU06</accession>
<organism evidence="2">
    <name type="scientific">marine metagenome</name>
    <dbReference type="NCBI Taxonomy" id="408172"/>
    <lineage>
        <taxon>unclassified sequences</taxon>
        <taxon>metagenomes</taxon>
        <taxon>ecological metagenomes</taxon>
    </lineage>
</organism>
<feature type="compositionally biased region" description="Polar residues" evidence="1">
    <location>
        <begin position="37"/>
        <end position="46"/>
    </location>
</feature>
<evidence type="ECO:0000256" key="1">
    <source>
        <dbReference type="SAM" id="MobiDB-lite"/>
    </source>
</evidence>
<protein>
    <submittedName>
        <fullName evidence="2">Uncharacterized protein</fullName>
    </submittedName>
</protein>
<feature type="region of interest" description="Disordered" evidence="1">
    <location>
        <begin position="1"/>
        <end position="46"/>
    </location>
</feature>